<gene>
    <name evidence="1" type="ORF">QFC24_003621</name>
</gene>
<comment type="caution">
    <text evidence="1">The sequence shown here is derived from an EMBL/GenBank/DDBJ whole genome shotgun (WGS) entry which is preliminary data.</text>
</comment>
<evidence type="ECO:0000313" key="1">
    <source>
        <dbReference type="EMBL" id="KAJ9123844.1"/>
    </source>
</evidence>
<evidence type="ECO:0000313" key="2">
    <source>
        <dbReference type="Proteomes" id="UP001234202"/>
    </source>
</evidence>
<accession>A0ACC2XK74</accession>
<dbReference type="Proteomes" id="UP001234202">
    <property type="component" value="Unassembled WGS sequence"/>
</dbReference>
<proteinExistence type="predicted"/>
<keyword evidence="2" id="KW-1185">Reference proteome</keyword>
<sequence>MATQVPLAWVHCSDPDSYVVPEDASEDPTLATPPPALDEDMLECLGNQKLSDHFKRFGKELDVAEPKSLEDIYKSHLDNTRKYLNTHEAGVFSLIARLIIGSATTTDSARANLAGVFVNAFVNAGFGNDKLMVDIEEGQSYIYKNKDHGMMSATASLGMSMLWDTEMGVSQVDKYSYSAEEHIKVSRIDTILDTSTVA</sequence>
<reference evidence="1" key="1">
    <citation type="submission" date="2023-04" db="EMBL/GenBank/DDBJ databases">
        <title>Draft Genome sequencing of Naganishia species isolated from polar environments using Oxford Nanopore Technology.</title>
        <authorList>
            <person name="Leo P."/>
            <person name="Venkateswaran K."/>
        </authorList>
    </citation>
    <scope>NUCLEOTIDE SEQUENCE</scope>
    <source>
        <strain evidence="1">DBVPG 5303</strain>
    </source>
</reference>
<protein>
    <submittedName>
        <fullName evidence="1">Uncharacterized protein</fullName>
    </submittedName>
</protein>
<name>A0ACC2XK74_9TREE</name>
<dbReference type="EMBL" id="JASBWV010000011">
    <property type="protein sequence ID" value="KAJ9123844.1"/>
    <property type="molecule type" value="Genomic_DNA"/>
</dbReference>
<organism evidence="1 2">
    <name type="scientific">Naganishia onofrii</name>
    <dbReference type="NCBI Taxonomy" id="1851511"/>
    <lineage>
        <taxon>Eukaryota</taxon>
        <taxon>Fungi</taxon>
        <taxon>Dikarya</taxon>
        <taxon>Basidiomycota</taxon>
        <taxon>Agaricomycotina</taxon>
        <taxon>Tremellomycetes</taxon>
        <taxon>Filobasidiales</taxon>
        <taxon>Filobasidiaceae</taxon>
        <taxon>Naganishia</taxon>
    </lineage>
</organism>